<reference evidence="2 3" key="1">
    <citation type="submission" date="2021-12" db="EMBL/GenBank/DDBJ databases">
        <title>Discovery of the Pendulisporaceae a myxobacterial family with distinct sporulation behavior and unique specialized metabolism.</title>
        <authorList>
            <person name="Garcia R."/>
            <person name="Popoff A."/>
            <person name="Bader C.D."/>
            <person name="Loehr J."/>
            <person name="Walesch S."/>
            <person name="Walt C."/>
            <person name="Boldt J."/>
            <person name="Bunk B."/>
            <person name="Haeckl F.J.F.P.J."/>
            <person name="Gunesch A.P."/>
            <person name="Birkelbach J."/>
            <person name="Nuebel U."/>
            <person name="Pietschmann T."/>
            <person name="Bach T."/>
            <person name="Mueller R."/>
        </authorList>
    </citation>
    <scope>NUCLEOTIDE SEQUENCE [LARGE SCALE GENOMIC DNA]</scope>
    <source>
        <strain evidence="2 3">MSr12523</strain>
    </source>
</reference>
<keyword evidence="1" id="KW-0732">Signal</keyword>
<evidence type="ECO:0000256" key="1">
    <source>
        <dbReference type="SAM" id="SignalP"/>
    </source>
</evidence>
<evidence type="ECO:0000313" key="2">
    <source>
        <dbReference type="EMBL" id="WXA93177.1"/>
    </source>
</evidence>
<gene>
    <name evidence="2" type="ORF">LZC95_42835</name>
</gene>
<feature type="chain" id="PRO_5045938624" evidence="1">
    <location>
        <begin position="22"/>
        <end position="284"/>
    </location>
</feature>
<dbReference type="EMBL" id="CP089982">
    <property type="protein sequence ID" value="WXA93177.1"/>
    <property type="molecule type" value="Genomic_DNA"/>
</dbReference>
<sequence length="284" mass="30089">MKRFWIFLAMGLAGVGCAASADDDASATSVAQALEPGVNGEACLYSPYNCKLRPEGGNRVLTNDGSDSWGVTPGQAIRDGHGNVLNTSTNTTMKFNYGQVRTFVGEAHAFAMSTSNGSAGWVPMSSILGRTSFEQKVGHVSAKSEGLARMGCYEVKNASDPNLEPKKVVYDSTSSNEAAGDYLPKLRANGRRSVNLAFNCPGSGLGAPAVDHYPAGTKFQRVDVPTDSGAPSIDVPLWVQDASGRYRQQDGTMKFIYGYVISATGTKRVGWMAYDALQVSSGCP</sequence>
<keyword evidence="3" id="KW-1185">Reference proteome</keyword>
<protein>
    <submittedName>
        <fullName evidence="2">Uncharacterized protein</fullName>
    </submittedName>
</protein>
<proteinExistence type="predicted"/>
<name>A0ABZ2K3F7_9BACT</name>
<evidence type="ECO:0000313" key="3">
    <source>
        <dbReference type="Proteomes" id="UP001379533"/>
    </source>
</evidence>
<dbReference type="RefSeq" id="WP_394843774.1">
    <property type="nucleotide sequence ID" value="NZ_CP089982.1"/>
</dbReference>
<accession>A0ABZ2K3F7</accession>
<organism evidence="2 3">
    <name type="scientific">Pendulispora brunnea</name>
    <dbReference type="NCBI Taxonomy" id="2905690"/>
    <lineage>
        <taxon>Bacteria</taxon>
        <taxon>Pseudomonadati</taxon>
        <taxon>Myxococcota</taxon>
        <taxon>Myxococcia</taxon>
        <taxon>Myxococcales</taxon>
        <taxon>Sorangiineae</taxon>
        <taxon>Pendulisporaceae</taxon>
        <taxon>Pendulispora</taxon>
    </lineage>
</organism>
<feature type="signal peptide" evidence="1">
    <location>
        <begin position="1"/>
        <end position="21"/>
    </location>
</feature>
<dbReference type="PROSITE" id="PS51257">
    <property type="entry name" value="PROKAR_LIPOPROTEIN"/>
    <property type="match status" value="1"/>
</dbReference>
<dbReference type="Proteomes" id="UP001379533">
    <property type="component" value="Chromosome"/>
</dbReference>